<reference evidence="3 5" key="3">
    <citation type="submission" date="2019-07" db="EMBL/GenBank/DDBJ databases">
        <title>Active sludge and wastewater microbial communities from Klosterneuburg, Austria.</title>
        <authorList>
            <person name="Wagner M."/>
        </authorList>
    </citation>
    <scope>NUCLEOTIDE SEQUENCE [LARGE SCALE GENOMIC DNA]</scope>
    <source>
        <strain evidence="3 5">Nm2</strain>
    </source>
</reference>
<protein>
    <submittedName>
        <fullName evidence="2">Uncharacterized protein</fullName>
    </submittedName>
</protein>
<evidence type="ECO:0000313" key="5">
    <source>
        <dbReference type="Proteomes" id="UP000324176"/>
    </source>
</evidence>
<dbReference type="RefSeq" id="WP_046848675.1">
    <property type="nucleotide sequence ID" value="NZ_CBDIPD010000010.1"/>
</dbReference>
<dbReference type="EMBL" id="CP011451">
    <property type="protein sequence ID" value="AKH36571.1"/>
    <property type="molecule type" value="Genomic_DNA"/>
</dbReference>
<dbReference type="PATRIC" id="fig|44574.3.peg.4411"/>
<dbReference type="EMBL" id="CP011451">
    <property type="protein sequence ID" value="AKH39330.1"/>
    <property type="molecule type" value="Genomic_DNA"/>
</dbReference>
<gene>
    <name evidence="1" type="ORF">AAW31_00025</name>
    <name evidence="2" type="ORF">AAW31_18360</name>
    <name evidence="3" type="ORF">BCL69_10567</name>
</gene>
<evidence type="ECO:0000313" key="4">
    <source>
        <dbReference type="Proteomes" id="UP000034156"/>
    </source>
</evidence>
<dbReference type="Proteomes" id="UP000324176">
    <property type="component" value="Unassembled WGS sequence"/>
</dbReference>
<dbReference type="AlphaFoldDB" id="A0A0F7KFT5"/>
<accession>A0A0F7KFT5</accession>
<dbReference type="EMBL" id="VNHT01000056">
    <property type="protein sequence ID" value="TYP80617.1"/>
    <property type="molecule type" value="Genomic_DNA"/>
</dbReference>
<evidence type="ECO:0000313" key="3">
    <source>
        <dbReference type="EMBL" id="TYP80617.1"/>
    </source>
</evidence>
<sequence>MYLDKIHSLQTGVSLEVSTIALRALIRDAMVGQRITELAKICGPMDLYDYLSVVVYKGAEGLICRRHAWVDEIKHDLLAGRPVSFRGFDKLFWRTLDEEDPDGDEWYRLTSGEEFLSQLISLLGILRSANRRLLQKVDVLPDLKIGWA</sequence>
<name>A0A0F7KFT5_9PROT</name>
<organism evidence="2 4">
    <name type="scientific">Nitrosomonas communis</name>
    <dbReference type="NCBI Taxonomy" id="44574"/>
    <lineage>
        <taxon>Bacteria</taxon>
        <taxon>Pseudomonadati</taxon>
        <taxon>Pseudomonadota</taxon>
        <taxon>Betaproteobacteria</taxon>
        <taxon>Nitrosomonadales</taxon>
        <taxon>Nitrosomonadaceae</taxon>
        <taxon>Nitrosomonas</taxon>
    </lineage>
</organism>
<dbReference type="KEGG" id="nco:AAW31_00025"/>
<evidence type="ECO:0000313" key="2">
    <source>
        <dbReference type="EMBL" id="AKH39330.1"/>
    </source>
</evidence>
<reference evidence="4" key="1">
    <citation type="submission" date="2015-05" db="EMBL/GenBank/DDBJ databases">
        <title>Draft genome of Nitrosomonas communis strain Nm2.</title>
        <authorList>
            <person name="Kozlowski J.A."/>
            <person name="Kits K.D."/>
            <person name="Stein L.Y."/>
        </authorList>
    </citation>
    <scope>NUCLEOTIDE SEQUENCE [LARGE SCALE GENOMIC DNA]</scope>
    <source>
        <strain evidence="4">Nm2</strain>
    </source>
</reference>
<dbReference type="OrthoDB" id="8546809at2"/>
<dbReference type="KEGG" id="nco:AAW31_18360"/>
<evidence type="ECO:0000313" key="1">
    <source>
        <dbReference type="EMBL" id="AKH36571.1"/>
    </source>
</evidence>
<proteinExistence type="predicted"/>
<reference evidence="2 4" key="2">
    <citation type="journal article" date="2016" name="Genome Announc.">
        <title>Genome Sequence of Nitrosomonas communis Strain Nm2, a Mesophilic Ammonia-Oxidizing Bacterium Isolated from Mediterranean Soil.</title>
        <authorList>
            <person name="Kozlowski J.A."/>
            <person name="Kits K.D."/>
            <person name="Stein L.Y."/>
        </authorList>
    </citation>
    <scope>NUCLEOTIDE SEQUENCE [LARGE SCALE GENOMIC DNA]</scope>
    <source>
        <strain evidence="2 4">Nm2</strain>
    </source>
</reference>
<keyword evidence="4" id="KW-1185">Reference proteome</keyword>
<dbReference type="Proteomes" id="UP000034156">
    <property type="component" value="Chromosome"/>
</dbReference>